<name>A0A5N6YCF1_9EURO</name>
<dbReference type="EMBL" id="ML737130">
    <property type="protein sequence ID" value="KAE8343154.1"/>
    <property type="molecule type" value="Genomic_DNA"/>
</dbReference>
<accession>A0A5N6YCF1</accession>
<reference evidence="1" key="1">
    <citation type="submission" date="2019-04" db="EMBL/GenBank/DDBJ databases">
        <title>Friends and foes A comparative genomics study of 23 Aspergillus species from section Flavi.</title>
        <authorList>
            <consortium name="DOE Joint Genome Institute"/>
            <person name="Kjaerbolling I."/>
            <person name="Vesth T."/>
            <person name="Frisvad J.C."/>
            <person name="Nybo J.L."/>
            <person name="Theobald S."/>
            <person name="Kildgaard S."/>
            <person name="Isbrandt T."/>
            <person name="Kuo A."/>
            <person name="Sato A."/>
            <person name="Lyhne E.K."/>
            <person name="Kogle M.E."/>
            <person name="Wiebenga A."/>
            <person name="Kun R.S."/>
            <person name="Lubbers R.J."/>
            <person name="Makela M.R."/>
            <person name="Barry K."/>
            <person name="Chovatia M."/>
            <person name="Clum A."/>
            <person name="Daum C."/>
            <person name="Haridas S."/>
            <person name="He G."/>
            <person name="LaButti K."/>
            <person name="Lipzen A."/>
            <person name="Mondo S."/>
            <person name="Riley R."/>
            <person name="Salamov A."/>
            <person name="Simmons B.A."/>
            <person name="Magnuson J.K."/>
            <person name="Henrissat B."/>
            <person name="Mortensen U.H."/>
            <person name="Larsen T.O."/>
            <person name="Devries R.P."/>
            <person name="Grigoriev I.V."/>
            <person name="Machida M."/>
            <person name="Baker S.E."/>
            <person name="Andersen M.R."/>
        </authorList>
    </citation>
    <scope>NUCLEOTIDE SEQUENCE</scope>
    <source>
        <strain evidence="1">CBS 117612</strain>
    </source>
</reference>
<gene>
    <name evidence="1" type="ORF">BDV24DRAFT_161591</name>
</gene>
<dbReference type="OrthoDB" id="2588159at2759"/>
<sequence length="206" mass="22981">MLIRDRGTGERTTQLHHLGLKFSQQVGYNLPVDMLEAIPSVDIPETETLSFSNLIDGFRQFSGPVNLAGKNVISIELGADFGQAYYQTWTELLQEAKHAFVAGVNQLVIHALTPPAGLDVGYKQAMDYLARCQFILQEGVPRVDLVFWDKQTAQDAYPGILYEPTDLQDAGYTYEYLSPENFDSPMAYVKNGVLAPQQQAFKAMIL</sequence>
<dbReference type="Proteomes" id="UP000325558">
    <property type="component" value="Unassembled WGS sequence"/>
</dbReference>
<proteinExistence type="predicted"/>
<dbReference type="AlphaFoldDB" id="A0A5N6YCF1"/>
<organism evidence="1">
    <name type="scientific">Aspergillus arachidicola</name>
    <dbReference type="NCBI Taxonomy" id="656916"/>
    <lineage>
        <taxon>Eukaryota</taxon>
        <taxon>Fungi</taxon>
        <taxon>Dikarya</taxon>
        <taxon>Ascomycota</taxon>
        <taxon>Pezizomycotina</taxon>
        <taxon>Eurotiomycetes</taxon>
        <taxon>Eurotiomycetidae</taxon>
        <taxon>Eurotiales</taxon>
        <taxon>Aspergillaceae</taxon>
        <taxon>Aspergillus</taxon>
        <taxon>Aspergillus subgen. Circumdati</taxon>
    </lineage>
</organism>
<protein>
    <submittedName>
        <fullName evidence="1">Uncharacterized protein</fullName>
    </submittedName>
</protein>
<evidence type="ECO:0000313" key="1">
    <source>
        <dbReference type="EMBL" id="KAE8343154.1"/>
    </source>
</evidence>